<dbReference type="AlphaFoldDB" id="A0A067PNA0"/>
<feature type="compositionally biased region" description="Polar residues" evidence="1">
    <location>
        <begin position="576"/>
        <end position="590"/>
    </location>
</feature>
<feature type="compositionally biased region" description="Polar residues" evidence="1">
    <location>
        <begin position="1"/>
        <end position="13"/>
    </location>
</feature>
<dbReference type="EMBL" id="KL197722">
    <property type="protein sequence ID" value="KDQ56278.1"/>
    <property type="molecule type" value="Genomic_DNA"/>
</dbReference>
<protein>
    <submittedName>
        <fullName evidence="2">Uncharacterized protein</fullName>
    </submittedName>
</protein>
<feature type="region of interest" description="Disordered" evidence="1">
    <location>
        <begin position="472"/>
        <end position="600"/>
    </location>
</feature>
<feature type="region of interest" description="Disordered" evidence="1">
    <location>
        <begin position="1"/>
        <end position="54"/>
    </location>
</feature>
<reference evidence="3" key="1">
    <citation type="journal article" date="2014" name="Proc. Natl. Acad. Sci. U.S.A.">
        <title>Extensive sampling of basidiomycete genomes demonstrates inadequacy of the white-rot/brown-rot paradigm for wood decay fungi.</title>
        <authorList>
            <person name="Riley R."/>
            <person name="Salamov A.A."/>
            <person name="Brown D.W."/>
            <person name="Nagy L.G."/>
            <person name="Floudas D."/>
            <person name="Held B.W."/>
            <person name="Levasseur A."/>
            <person name="Lombard V."/>
            <person name="Morin E."/>
            <person name="Otillar R."/>
            <person name="Lindquist E.A."/>
            <person name="Sun H."/>
            <person name="LaButti K.M."/>
            <person name="Schmutz J."/>
            <person name="Jabbour D."/>
            <person name="Luo H."/>
            <person name="Baker S.E."/>
            <person name="Pisabarro A.G."/>
            <person name="Walton J.D."/>
            <person name="Blanchette R.A."/>
            <person name="Henrissat B."/>
            <person name="Martin F."/>
            <person name="Cullen D."/>
            <person name="Hibbett D.S."/>
            <person name="Grigoriev I.V."/>
        </authorList>
    </citation>
    <scope>NUCLEOTIDE SEQUENCE [LARGE SCALE GENOMIC DNA]</scope>
    <source>
        <strain evidence="3">MUCL 33604</strain>
    </source>
</reference>
<gene>
    <name evidence="2" type="ORF">JAAARDRAFT_59180</name>
</gene>
<accession>A0A067PNA0</accession>
<evidence type="ECO:0000313" key="2">
    <source>
        <dbReference type="EMBL" id="KDQ56278.1"/>
    </source>
</evidence>
<dbReference type="Proteomes" id="UP000027265">
    <property type="component" value="Unassembled WGS sequence"/>
</dbReference>
<proteinExistence type="predicted"/>
<sequence>MPPKTPSTSSGVARNSGPVPVISHSASNISQPSKFSTRSPRAPTPATPNPQSGIFGDTFAWASEVPIKSIRFRNLTSSPTAKHRRCDLEEDLDTLAFAIDPSQDLLVLATIEQPTNVAHALVLHCRSFSQDKHGDVKKTHPDAQSAEIKVQTHRKLTDGEMRHLRVQLCVQKGSISAELKVGEGQADKLELMVVAWRRSTKANPIFSSQRNLTGPLRQYSSFTFLDEDRILLASSLDRCLRTYDIRKGGTITVFNLPAFELSAYRPRLLRYQIHNGNIGGTGQANRRFIFVELSVANGRDPSEGPKDFALVLPVSAFAVGQAKGTVWNSWGAECCAILPLEGCRVAAFGSRLIRLGAGRNSGLQGQATIFDFEHIDDGFIKSSQPFTVEHGASISTFEKEEGDPELFDGRISKQAVECTIRHTRTKLTINGIPLADGIHLSTKYLIYREMNDSDSKSKCIRFHYIPQVIPGGPTGPAPAGPSNILLPPSTPSHDSSIEEVIPTHARDDAPLAQPGPRWAMGPHGPTTSHVTSQPFDLQPAPAQNSTKRSVTLPPNTIEGHPMPVFPIDSKYPAPSPTQTSPHQTRGTNNIPHRKASLQSPKSPLLPLFKITIHLSKT</sequence>
<dbReference type="InParanoid" id="A0A067PNA0"/>
<evidence type="ECO:0000313" key="3">
    <source>
        <dbReference type="Proteomes" id="UP000027265"/>
    </source>
</evidence>
<evidence type="ECO:0000256" key="1">
    <source>
        <dbReference type="SAM" id="MobiDB-lite"/>
    </source>
</evidence>
<feature type="compositionally biased region" description="Polar residues" evidence="1">
    <location>
        <begin position="525"/>
        <end position="554"/>
    </location>
</feature>
<dbReference type="HOGENOM" id="CLU_442829_0_0_1"/>
<keyword evidence="3" id="KW-1185">Reference proteome</keyword>
<feature type="compositionally biased region" description="Polar residues" evidence="1">
    <location>
        <begin position="24"/>
        <end position="35"/>
    </location>
</feature>
<organism evidence="2 3">
    <name type="scientific">Jaapia argillacea MUCL 33604</name>
    <dbReference type="NCBI Taxonomy" id="933084"/>
    <lineage>
        <taxon>Eukaryota</taxon>
        <taxon>Fungi</taxon>
        <taxon>Dikarya</taxon>
        <taxon>Basidiomycota</taxon>
        <taxon>Agaricomycotina</taxon>
        <taxon>Agaricomycetes</taxon>
        <taxon>Agaricomycetidae</taxon>
        <taxon>Jaapiales</taxon>
        <taxon>Jaapiaceae</taxon>
        <taxon>Jaapia</taxon>
    </lineage>
</organism>
<name>A0A067PNA0_9AGAM</name>